<proteinExistence type="predicted"/>
<evidence type="ECO:0000256" key="1">
    <source>
        <dbReference type="SAM" id="MobiDB-lite"/>
    </source>
</evidence>
<gene>
    <name evidence="2" type="ORF">GCM10023322_04020</name>
</gene>
<feature type="region of interest" description="Disordered" evidence="1">
    <location>
        <begin position="134"/>
        <end position="171"/>
    </location>
</feature>
<evidence type="ECO:0008006" key="4">
    <source>
        <dbReference type="Google" id="ProtNLM"/>
    </source>
</evidence>
<name>A0ABP9RHQ0_9ACTN</name>
<evidence type="ECO:0000313" key="2">
    <source>
        <dbReference type="EMBL" id="GAA5177987.1"/>
    </source>
</evidence>
<protein>
    <recommendedName>
        <fullName evidence="4">Pyridoxamine 5'-phosphate oxidase</fullName>
    </recommendedName>
</protein>
<dbReference type="SUPFAM" id="SSF50475">
    <property type="entry name" value="FMN-binding split barrel"/>
    <property type="match status" value="1"/>
</dbReference>
<dbReference type="Proteomes" id="UP001501570">
    <property type="component" value="Unassembled WGS sequence"/>
</dbReference>
<reference evidence="3" key="1">
    <citation type="journal article" date="2019" name="Int. J. Syst. Evol. Microbiol.">
        <title>The Global Catalogue of Microorganisms (GCM) 10K type strain sequencing project: providing services to taxonomists for standard genome sequencing and annotation.</title>
        <authorList>
            <consortium name="The Broad Institute Genomics Platform"/>
            <consortium name="The Broad Institute Genome Sequencing Center for Infectious Disease"/>
            <person name="Wu L."/>
            <person name="Ma J."/>
        </authorList>
    </citation>
    <scope>NUCLEOTIDE SEQUENCE [LARGE SCALE GENOMIC DNA]</scope>
    <source>
        <strain evidence="3">JCM 18304</strain>
    </source>
</reference>
<comment type="caution">
    <text evidence="2">The sequence shown here is derived from an EMBL/GenBank/DDBJ whole genome shotgun (WGS) entry which is preliminary data.</text>
</comment>
<dbReference type="InterPro" id="IPR012349">
    <property type="entry name" value="Split_barrel_FMN-bd"/>
</dbReference>
<organism evidence="2 3">
    <name type="scientific">Rugosimonospora acidiphila</name>
    <dbReference type="NCBI Taxonomy" id="556531"/>
    <lineage>
        <taxon>Bacteria</taxon>
        <taxon>Bacillati</taxon>
        <taxon>Actinomycetota</taxon>
        <taxon>Actinomycetes</taxon>
        <taxon>Micromonosporales</taxon>
        <taxon>Micromonosporaceae</taxon>
        <taxon>Rugosimonospora</taxon>
    </lineage>
</organism>
<accession>A0ABP9RHQ0</accession>
<sequence length="171" mass="18228">MTGMHPLVEEAMKKAAVAWLAVPGRPGPYPVWCLWSDGALYLVSGPGEQPAPGLEGATVVDVSARGDHGGRIVTWPARVDRLAPDDELWPTIAQQLAGKRLNAPAGVAETVRRWADECLVARLVPVGEPIEAAPDLHDASGAAPPRPTPAANRTAKPFRLHRVRGATRPEH</sequence>
<dbReference type="EMBL" id="BAABJQ010000001">
    <property type="protein sequence ID" value="GAA5177987.1"/>
    <property type="molecule type" value="Genomic_DNA"/>
</dbReference>
<evidence type="ECO:0000313" key="3">
    <source>
        <dbReference type="Proteomes" id="UP001501570"/>
    </source>
</evidence>
<dbReference type="Gene3D" id="2.30.110.10">
    <property type="entry name" value="Electron Transport, Fmn-binding Protein, Chain A"/>
    <property type="match status" value="1"/>
</dbReference>
<keyword evidence="3" id="KW-1185">Reference proteome</keyword>
<feature type="compositionally biased region" description="Basic residues" evidence="1">
    <location>
        <begin position="156"/>
        <end position="165"/>
    </location>
</feature>